<dbReference type="CDD" id="cd08898">
    <property type="entry name" value="SRPBCC_CalC_Aha1-like_5"/>
    <property type="match status" value="1"/>
</dbReference>
<dbReference type="Pfam" id="PF08327">
    <property type="entry name" value="AHSA1"/>
    <property type="match status" value="1"/>
</dbReference>
<evidence type="ECO:0000313" key="3">
    <source>
        <dbReference type="EMBL" id="BDU70511.1"/>
    </source>
</evidence>
<evidence type="ECO:0000256" key="1">
    <source>
        <dbReference type="ARBA" id="ARBA00006817"/>
    </source>
</evidence>
<organism evidence="3 4">
    <name type="scientific">Geothrix oryzae</name>
    <dbReference type="NCBI Taxonomy" id="2927975"/>
    <lineage>
        <taxon>Bacteria</taxon>
        <taxon>Pseudomonadati</taxon>
        <taxon>Acidobacteriota</taxon>
        <taxon>Holophagae</taxon>
        <taxon>Holophagales</taxon>
        <taxon>Holophagaceae</taxon>
        <taxon>Geothrix</taxon>
    </lineage>
</organism>
<comment type="similarity">
    <text evidence="1">Belongs to the AHA1 family.</text>
</comment>
<gene>
    <name evidence="3" type="ORF">GETHOR_26120</name>
</gene>
<evidence type="ECO:0000259" key="2">
    <source>
        <dbReference type="Pfam" id="PF08327"/>
    </source>
</evidence>
<accession>A0ABN6V0X5</accession>
<keyword evidence="4" id="KW-1185">Reference proteome</keyword>
<dbReference type="EMBL" id="AP027079">
    <property type="protein sequence ID" value="BDU70511.1"/>
    <property type="molecule type" value="Genomic_DNA"/>
</dbReference>
<reference evidence="4" key="1">
    <citation type="journal article" date="2023" name="Int. J. Syst. Evol. Microbiol.">
        <title>Mesoterricola silvestris gen. nov., sp. nov., Mesoterricola sediminis sp. nov., Geothrix oryzae sp. nov., Geothrix edaphica sp. nov., Geothrix rubra sp. nov., and Geothrix limicola sp. nov., six novel members of Acidobacteriota isolated from soils.</title>
        <authorList>
            <person name="Itoh H."/>
            <person name="Sugisawa Y."/>
            <person name="Mise K."/>
            <person name="Xu Z."/>
            <person name="Kuniyasu M."/>
            <person name="Ushijima N."/>
            <person name="Kawano K."/>
            <person name="Kobayashi E."/>
            <person name="Shiratori Y."/>
            <person name="Masuda Y."/>
            <person name="Senoo K."/>
        </authorList>
    </citation>
    <scope>NUCLEOTIDE SEQUENCE [LARGE SCALE GENOMIC DNA]</scope>
    <source>
        <strain evidence="4">Red222</strain>
    </source>
</reference>
<sequence length="152" mass="17176">MGPSSLDRIEKEILLRAPQARVWQALVDAEAFGAWFRVKLEGPFLPGRRTRGSITYPGYEHLTMEVWVEQMVAQTLFSFRWHPASVDPEVDYSGEPTTLVEFWLEAVAEGTRLTVVESGFDQIPANRREAAFRMNSGGWAEQLGNLQRHVAG</sequence>
<proteinExistence type="inferred from homology"/>
<evidence type="ECO:0000313" key="4">
    <source>
        <dbReference type="Proteomes" id="UP001242010"/>
    </source>
</evidence>
<dbReference type="SUPFAM" id="SSF55961">
    <property type="entry name" value="Bet v1-like"/>
    <property type="match status" value="1"/>
</dbReference>
<protein>
    <recommendedName>
        <fullName evidence="2">Activator of Hsp90 ATPase homologue 1/2-like C-terminal domain-containing protein</fullName>
    </recommendedName>
</protein>
<dbReference type="InterPro" id="IPR023393">
    <property type="entry name" value="START-like_dom_sf"/>
</dbReference>
<dbReference type="RefSeq" id="WP_286354230.1">
    <property type="nucleotide sequence ID" value="NZ_AP027079.1"/>
</dbReference>
<name>A0ABN6V0X5_9BACT</name>
<dbReference type="Gene3D" id="3.30.530.20">
    <property type="match status" value="1"/>
</dbReference>
<dbReference type="InterPro" id="IPR013538">
    <property type="entry name" value="ASHA1/2-like_C"/>
</dbReference>
<dbReference type="Proteomes" id="UP001242010">
    <property type="component" value="Chromosome"/>
</dbReference>
<feature type="domain" description="Activator of Hsp90 ATPase homologue 1/2-like C-terminal" evidence="2">
    <location>
        <begin position="16"/>
        <end position="150"/>
    </location>
</feature>